<feature type="region of interest" description="Disordered" evidence="1">
    <location>
        <begin position="161"/>
        <end position="189"/>
    </location>
</feature>
<feature type="compositionally biased region" description="Basic and acidic residues" evidence="1">
    <location>
        <begin position="226"/>
        <end position="235"/>
    </location>
</feature>
<feature type="transmembrane region" description="Helical" evidence="2">
    <location>
        <begin position="119"/>
        <end position="137"/>
    </location>
</feature>
<dbReference type="EMBL" id="JWZX01000649">
    <property type="protein sequence ID" value="KOO36056.1"/>
    <property type="molecule type" value="Genomic_DNA"/>
</dbReference>
<organism evidence="3 4">
    <name type="scientific">Chrysochromulina tobinii</name>
    <dbReference type="NCBI Taxonomy" id="1460289"/>
    <lineage>
        <taxon>Eukaryota</taxon>
        <taxon>Haptista</taxon>
        <taxon>Haptophyta</taxon>
        <taxon>Prymnesiophyceae</taxon>
        <taxon>Prymnesiales</taxon>
        <taxon>Chrysochromulinaceae</taxon>
        <taxon>Chrysochromulina</taxon>
    </lineage>
</organism>
<comment type="caution">
    <text evidence="3">The sequence shown here is derived from an EMBL/GenBank/DDBJ whole genome shotgun (WGS) entry which is preliminary data.</text>
</comment>
<evidence type="ECO:0000256" key="2">
    <source>
        <dbReference type="SAM" id="Phobius"/>
    </source>
</evidence>
<keyword evidence="4" id="KW-1185">Reference proteome</keyword>
<keyword evidence="2" id="KW-1133">Transmembrane helix</keyword>
<reference evidence="4" key="1">
    <citation type="journal article" date="2015" name="PLoS Genet.">
        <title>Genome Sequence and Transcriptome Analyses of Chrysochromulina tobin: Metabolic Tools for Enhanced Algal Fitness in the Prominent Order Prymnesiales (Haptophyceae).</title>
        <authorList>
            <person name="Hovde B.T."/>
            <person name="Deodato C.R."/>
            <person name="Hunsperger H.M."/>
            <person name="Ryken S.A."/>
            <person name="Yost W."/>
            <person name="Jha R.K."/>
            <person name="Patterson J."/>
            <person name="Monnat R.J. Jr."/>
            <person name="Barlow S.B."/>
            <person name="Starkenburg S.R."/>
            <person name="Cattolico R.A."/>
        </authorList>
    </citation>
    <scope>NUCLEOTIDE SEQUENCE</scope>
    <source>
        <strain evidence="4">CCMP291</strain>
    </source>
</reference>
<feature type="transmembrane region" description="Helical" evidence="2">
    <location>
        <begin position="82"/>
        <end position="99"/>
    </location>
</feature>
<name>A0A0M0KB44_9EUKA</name>
<dbReference type="OrthoDB" id="438495at2759"/>
<evidence type="ECO:0000313" key="4">
    <source>
        <dbReference type="Proteomes" id="UP000037460"/>
    </source>
</evidence>
<feature type="transmembrane region" description="Helical" evidence="2">
    <location>
        <begin position="40"/>
        <end position="61"/>
    </location>
</feature>
<evidence type="ECO:0000256" key="1">
    <source>
        <dbReference type="SAM" id="MobiDB-lite"/>
    </source>
</evidence>
<keyword evidence="2" id="KW-0472">Membrane</keyword>
<dbReference type="Proteomes" id="UP000037460">
    <property type="component" value="Unassembled WGS sequence"/>
</dbReference>
<keyword evidence="2" id="KW-0812">Transmembrane</keyword>
<proteinExistence type="predicted"/>
<sequence>MLRETERRFLLLSAGTIFFIQVSCIIEEWIFKQLADFHYHWFVALLELAIFSLFGHLAHALQNNTSDRLLRDYGVNVHEAMAWSNGVGAVAVLFVTLWTGELWRALAYFGNTGLGSALLLLRSLLFYVGALLYTILIRCSKYSLGLLLLLAAIVCEARGKPAKDHQRSPPPTSEHARAPYGAVCGGADDSPGAELGAELRGLGAVLGASSGGMRAREGARDVASPEPKDDDHDGAGEEQPLVRP</sequence>
<protein>
    <submittedName>
        <fullName evidence="3">Drug metabolite transporter superfamily</fullName>
    </submittedName>
</protein>
<gene>
    <name evidence="3" type="ORF">Ctob_013939</name>
</gene>
<feature type="region of interest" description="Disordered" evidence="1">
    <location>
        <begin position="208"/>
        <end position="244"/>
    </location>
</feature>
<evidence type="ECO:0000313" key="3">
    <source>
        <dbReference type="EMBL" id="KOO36056.1"/>
    </source>
</evidence>
<dbReference type="AlphaFoldDB" id="A0A0M0KB44"/>
<accession>A0A0M0KB44</accession>